<dbReference type="RefSeq" id="WP_397671458.1">
    <property type="nucleotide sequence ID" value="NZ_JBIRGH010000002.1"/>
</dbReference>
<feature type="domain" description="DhaL" evidence="3">
    <location>
        <begin position="6"/>
        <end position="208"/>
    </location>
</feature>
<organism evidence="4 5">
    <name type="scientific">Streptomyces celluloflavus</name>
    <dbReference type="NCBI Taxonomy" id="58344"/>
    <lineage>
        <taxon>Bacteria</taxon>
        <taxon>Bacillati</taxon>
        <taxon>Actinomycetota</taxon>
        <taxon>Actinomycetes</taxon>
        <taxon>Kitasatosporales</taxon>
        <taxon>Streptomycetaceae</taxon>
        <taxon>Streptomyces</taxon>
    </lineage>
</organism>
<dbReference type="Proteomes" id="UP001610990">
    <property type="component" value="Unassembled WGS sequence"/>
</dbReference>
<keyword evidence="2 4" id="KW-0418">Kinase</keyword>
<dbReference type="PANTHER" id="PTHR28629">
    <property type="entry name" value="TRIOKINASE/FMN CYCLASE"/>
    <property type="match status" value="1"/>
</dbReference>
<dbReference type="InterPro" id="IPR012737">
    <property type="entry name" value="DhaK_L_YcgS"/>
</dbReference>
<gene>
    <name evidence="4" type="primary">dhaL</name>
    <name evidence="4" type="ORF">ACH4GP_05755</name>
</gene>
<evidence type="ECO:0000256" key="1">
    <source>
        <dbReference type="ARBA" id="ARBA00022679"/>
    </source>
</evidence>
<comment type="caution">
    <text evidence="4">The sequence shown here is derived from an EMBL/GenBank/DDBJ whole genome shotgun (WGS) entry which is preliminary data.</text>
</comment>
<evidence type="ECO:0000256" key="2">
    <source>
        <dbReference type="ARBA" id="ARBA00022777"/>
    </source>
</evidence>
<keyword evidence="5" id="KW-1185">Reference proteome</keyword>
<protein>
    <submittedName>
        <fullName evidence="4">Dihydroxyacetone kinase subunit DhaL</fullName>
        <ecNumber evidence="4">2.7.1.121</ecNumber>
    </submittedName>
</protein>
<dbReference type="EC" id="2.7.1.121" evidence="4"/>
<dbReference type="SMART" id="SM01120">
    <property type="entry name" value="Dak2"/>
    <property type="match status" value="1"/>
</dbReference>
<dbReference type="SUPFAM" id="SSF101473">
    <property type="entry name" value="DhaL-like"/>
    <property type="match status" value="1"/>
</dbReference>
<evidence type="ECO:0000259" key="3">
    <source>
        <dbReference type="PROSITE" id="PS51480"/>
    </source>
</evidence>
<accession>A0ABW7R774</accession>
<proteinExistence type="predicted"/>
<reference evidence="4 5" key="1">
    <citation type="submission" date="2024-10" db="EMBL/GenBank/DDBJ databases">
        <title>The Natural Products Discovery Center: Release of the First 8490 Sequenced Strains for Exploring Actinobacteria Biosynthetic Diversity.</title>
        <authorList>
            <person name="Kalkreuter E."/>
            <person name="Kautsar S.A."/>
            <person name="Yang D."/>
            <person name="Bader C.D."/>
            <person name="Teijaro C.N."/>
            <person name="Fluegel L."/>
            <person name="Davis C.M."/>
            <person name="Simpson J.R."/>
            <person name="Lauterbach L."/>
            <person name="Steele A.D."/>
            <person name="Gui C."/>
            <person name="Meng S."/>
            <person name="Li G."/>
            <person name="Viehrig K."/>
            <person name="Ye F."/>
            <person name="Su P."/>
            <person name="Kiefer A.F."/>
            <person name="Nichols A."/>
            <person name="Cepeda A.J."/>
            <person name="Yan W."/>
            <person name="Fan B."/>
            <person name="Jiang Y."/>
            <person name="Adhikari A."/>
            <person name="Zheng C.-J."/>
            <person name="Schuster L."/>
            <person name="Cowan T.M."/>
            <person name="Smanski M.J."/>
            <person name="Chevrette M.G."/>
            <person name="De Carvalho L.P.S."/>
            <person name="Shen B."/>
        </authorList>
    </citation>
    <scope>NUCLEOTIDE SEQUENCE [LARGE SCALE GENOMIC DNA]</scope>
    <source>
        <strain evidence="4 5">NPDC018013</strain>
    </source>
</reference>
<sequence>MRFDGTFTDGWMRRFAASASATEAELTALDQQAGDGDFGVNLTTGLDATVRALNGAPTGSLAAAQQPLQSAATTFLDEVGGTSGPLFGLLLEELALAAAAGTALTVPALAAGAGSGLSVIQRIGEAAPGDKTLIDALAPACDALNSRGTDADVRKALAAAAGAAWDGVRNTAQLRARRGRASYLGERATGVADPGAVGIGLLFASAGETVTALAPFLTCLSASLPGTETRPRP</sequence>
<dbReference type="NCBIfam" id="TIGR02365">
    <property type="entry name" value="dha_L_ycgS"/>
    <property type="match status" value="1"/>
</dbReference>
<evidence type="ECO:0000313" key="4">
    <source>
        <dbReference type="EMBL" id="MFH8583892.1"/>
    </source>
</evidence>
<dbReference type="InterPro" id="IPR050861">
    <property type="entry name" value="Dihydroxyacetone_Kinase"/>
</dbReference>
<name>A0ABW7R774_9ACTN</name>
<dbReference type="Pfam" id="PF02734">
    <property type="entry name" value="Dak2"/>
    <property type="match status" value="1"/>
</dbReference>
<dbReference type="Gene3D" id="1.25.40.340">
    <property type="match status" value="1"/>
</dbReference>
<dbReference type="InterPro" id="IPR004007">
    <property type="entry name" value="DhaL_dom"/>
</dbReference>
<dbReference type="PANTHER" id="PTHR28629:SF4">
    <property type="entry name" value="TRIOKINASE_FMN CYCLASE"/>
    <property type="match status" value="1"/>
</dbReference>
<dbReference type="EMBL" id="JBIRGH010000002">
    <property type="protein sequence ID" value="MFH8583892.1"/>
    <property type="molecule type" value="Genomic_DNA"/>
</dbReference>
<dbReference type="InterPro" id="IPR036117">
    <property type="entry name" value="DhaL_dom_sf"/>
</dbReference>
<dbReference type="PROSITE" id="PS51480">
    <property type="entry name" value="DHAL"/>
    <property type="match status" value="1"/>
</dbReference>
<dbReference type="GO" id="GO:0047324">
    <property type="term" value="F:phosphoenolpyruvate-glycerone phosphotransferase activity"/>
    <property type="evidence" value="ECO:0007669"/>
    <property type="project" value="UniProtKB-EC"/>
</dbReference>
<evidence type="ECO:0000313" key="5">
    <source>
        <dbReference type="Proteomes" id="UP001610990"/>
    </source>
</evidence>
<keyword evidence="1 4" id="KW-0808">Transferase</keyword>